<dbReference type="Gene3D" id="3.40.525.10">
    <property type="entry name" value="CRAL-TRIO lipid binding domain"/>
    <property type="match status" value="1"/>
</dbReference>
<dbReference type="Proteomes" id="UP000186698">
    <property type="component" value="Chromosome 8L"/>
</dbReference>
<dbReference type="AGR" id="Xenbase:XB-GENE-6256229"/>
<dbReference type="OrthoDB" id="19923at2759"/>
<dbReference type="InterPro" id="IPR036865">
    <property type="entry name" value="CRAL-TRIO_dom_sf"/>
</dbReference>
<comment type="subunit">
    <text evidence="3">Homodimer. Interacts with BCL2, ARHGAP1, MIF and GFER.</text>
</comment>
<evidence type="ECO:0000259" key="6">
    <source>
        <dbReference type="PROSITE" id="PS50191"/>
    </source>
</evidence>
<dbReference type="FunFam" id="3.40.525.10:FF:000012">
    <property type="entry name" value="bcl-2/adenovirus E1B 19 kDa-interacting protein 2-like protein"/>
    <property type="match status" value="1"/>
</dbReference>
<dbReference type="RefSeq" id="XP_018084458.1">
    <property type="nucleotide sequence ID" value="XM_018228969.2"/>
</dbReference>
<evidence type="ECO:0000313" key="7">
    <source>
        <dbReference type="Proteomes" id="UP000186698"/>
    </source>
</evidence>
<dbReference type="PROSITE" id="PS50191">
    <property type="entry name" value="CRAL_TRIO"/>
    <property type="match status" value="1"/>
</dbReference>
<comment type="function">
    <text evidence="2">May be a bridge molecule between BCL2 and ARHGAP1/CDC42 in promoting cell death.</text>
</comment>
<evidence type="ECO:0000256" key="4">
    <source>
        <dbReference type="ARBA" id="ARBA00073394"/>
    </source>
</evidence>
<dbReference type="PANTHER" id="PTHR12112">
    <property type="entry name" value="BNIP - RELATED"/>
    <property type="match status" value="1"/>
</dbReference>
<evidence type="ECO:0000313" key="8">
    <source>
        <dbReference type="RefSeq" id="XP_018084458.1"/>
    </source>
</evidence>
<dbReference type="CTD" id="446429"/>
<reference evidence="8" key="1">
    <citation type="submission" date="2025-08" db="UniProtKB">
        <authorList>
            <consortium name="RefSeq"/>
        </authorList>
    </citation>
    <scope>IDENTIFICATION</scope>
    <source>
        <strain evidence="8">J_2021</strain>
        <tissue evidence="8">Erythrocytes</tissue>
    </source>
</reference>
<sequence length="386" mass="43835">MRSSADLERKIQVEKPVCSRCVPVAVSRRLPCTVLVKSRSLSTDKMGTYIEGHEKQQQESGSSKCYGPQSSAPKGIDDMELKEEWQDEDFPRPLPEAATEEEFESSECSQSASTPTTIELCGNRHFKKRLSAPSISFNLENSGESIASSERAEQSTDDLDFDIDDLETPNSSELLDCPEFEWDDDLPKAKGTESSVCSESRVTDMEDQNGRKWRIFLMGEHKVDMTAIEPYKQVISHGGYYGEGLNAVIVFASCYLPEDSIPDYQYVLNNLFRYIIGTLDLMVADDYMLVYLNGATPRCKIPPISWIKRCYQATGRRLKKNLKSVLILHPTWYVRALLAITRPFISSKFWKKVKFISSLEDLSMVVSMEQIHIPDCIRQLDKEMNP</sequence>
<dbReference type="InterPro" id="IPR001251">
    <property type="entry name" value="CRAL-TRIO_dom"/>
</dbReference>
<dbReference type="GeneID" id="446429"/>
<dbReference type="CDD" id="cd00170">
    <property type="entry name" value="SEC14"/>
    <property type="match status" value="1"/>
</dbReference>
<dbReference type="PANTHER" id="PTHR12112:SF21">
    <property type="entry name" value="BCL-2_ADENOVIRUS E1B 19 KDA-INTERACTING PROTEIN 2-LIKE PROTEIN"/>
    <property type="match status" value="1"/>
</dbReference>
<gene>
    <name evidence="8 9" type="primary">bnipl.L</name>
    <name evidence="8" type="synonym">bnipl</name>
</gene>
<evidence type="ECO:0000256" key="5">
    <source>
        <dbReference type="SAM" id="MobiDB-lite"/>
    </source>
</evidence>
<dbReference type="SMART" id="SM00516">
    <property type="entry name" value="SEC14"/>
    <property type="match status" value="1"/>
</dbReference>
<feature type="compositionally biased region" description="Polar residues" evidence="5">
    <location>
        <begin position="58"/>
        <end position="72"/>
    </location>
</feature>
<dbReference type="SUPFAM" id="SSF52087">
    <property type="entry name" value="CRAL/TRIO domain"/>
    <property type="match status" value="1"/>
</dbReference>
<evidence type="ECO:0000313" key="9">
    <source>
        <dbReference type="Xenbase" id="XB-GENE-6256229"/>
    </source>
</evidence>
<evidence type="ECO:0000256" key="3">
    <source>
        <dbReference type="ARBA" id="ARBA00065286"/>
    </source>
</evidence>
<keyword evidence="1" id="KW-0053">Apoptosis</keyword>
<dbReference type="InterPro" id="IPR022181">
    <property type="entry name" value="Bcl2-/adenovirus-E1B"/>
</dbReference>
<name>A0A8J0T8W5_XENLA</name>
<organism evidence="7 8">
    <name type="scientific">Xenopus laevis</name>
    <name type="common">African clawed frog</name>
    <dbReference type="NCBI Taxonomy" id="8355"/>
    <lineage>
        <taxon>Eukaryota</taxon>
        <taxon>Metazoa</taxon>
        <taxon>Chordata</taxon>
        <taxon>Craniata</taxon>
        <taxon>Vertebrata</taxon>
        <taxon>Euteleostomi</taxon>
        <taxon>Amphibia</taxon>
        <taxon>Batrachia</taxon>
        <taxon>Anura</taxon>
        <taxon>Pipoidea</taxon>
        <taxon>Pipidae</taxon>
        <taxon>Xenopodinae</taxon>
        <taxon>Xenopus</taxon>
        <taxon>Xenopus</taxon>
    </lineage>
</organism>
<evidence type="ECO:0000256" key="2">
    <source>
        <dbReference type="ARBA" id="ARBA00055513"/>
    </source>
</evidence>
<dbReference type="Xenbase" id="XB-GENE-6256229">
    <property type="gene designation" value="bnipl.L"/>
</dbReference>
<accession>A0A8J0T8W5</accession>
<dbReference type="GO" id="GO:0006915">
    <property type="term" value="P:apoptotic process"/>
    <property type="evidence" value="ECO:0000318"/>
    <property type="project" value="GO_Central"/>
</dbReference>
<protein>
    <recommendedName>
        <fullName evidence="4">Bcl-2/adenovirus E1B 19 kDa-interacting protein 2-like protein</fullName>
    </recommendedName>
</protein>
<proteinExistence type="predicted"/>
<evidence type="ECO:0000256" key="1">
    <source>
        <dbReference type="ARBA" id="ARBA00022703"/>
    </source>
</evidence>
<dbReference type="Pfam" id="PF13716">
    <property type="entry name" value="CRAL_TRIO_2"/>
    <property type="match status" value="1"/>
</dbReference>
<dbReference type="GO" id="GO:0005737">
    <property type="term" value="C:cytoplasm"/>
    <property type="evidence" value="ECO:0000318"/>
    <property type="project" value="GO_Central"/>
</dbReference>
<feature type="region of interest" description="Disordered" evidence="5">
    <location>
        <begin position="53"/>
        <end position="75"/>
    </location>
</feature>
<feature type="domain" description="CRAL-TRIO" evidence="6">
    <location>
        <begin position="228"/>
        <end position="385"/>
    </location>
</feature>
<dbReference type="Pfam" id="PF12496">
    <property type="entry name" value="BNIP2"/>
    <property type="match status" value="1"/>
</dbReference>
<dbReference type="AlphaFoldDB" id="A0A8J0T8W5"/>
<keyword evidence="7" id="KW-1185">Reference proteome</keyword>